<dbReference type="Proteomes" id="UP001138768">
    <property type="component" value="Unassembled WGS sequence"/>
</dbReference>
<evidence type="ECO:0000313" key="1">
    <source>
        <dbReference type="EMBL" id="MBK1621277.1"/>
    </source>
</evidence>
<dbReference type="AlphaFoldDB" id="A0A9X0WD89"/>
<proteinExistence type="predicted"/>
<keyword evidence="2" id="KW-1185">Reference proteome</keyword>
<dbReference type="InterPro" id="IPR013406">
    <property type="entry name" value="CHP02574_addiction_mod"/>
</dbReference>
<gene>
    <name evidence="1" type="ORF">CKO42_23235</name>
</gene>
<evidence type="ECO:0000313" key="2">
    <source>
        <dbReference type="Proteomes" id="UP001138768"/>
    </source>
</evidence>
<reference evidence="1 2" key="1">
    <citation type="journal article" date="2020" name="Microorganisms">
        <title>Osmotic Adaptation and Compatible Solute Biosynthesis of Phototrophic Bacteria as Revealed from Genome Analyses.</title>
        <authorList>
            <person name="Imhoff J.F."/>
            <person name="Rahn T."/>
            <person name="Kunzel S."/>
            <person name="Keller A."/>
            <person name="Neulinger S.C."/>
        </authorList>
    </citation>
    <scope>NUCLEOTIDE SEQUENCE [LARGE SCALE GENOMIC DNA]</scope>
    <source>
        <strain evidence="1 2">DSM 25653</strain>
    </source>
</reference>
<comment type="caution">
    <text evidence="1">The sequence shown here is derived from an EMBL/GenBank/DDBJ whole genome shotgun (WGS) entry which is preliminary data.</text>
</comment>
<organism evidence="1 2">
    <name type="scientific">Lamprobacter modestohalophilus</name>
    <dbReference type="NCBI Taxonomy" id="1064514"/>
    <lineage>
        <taxon>Bacteria</taxon>
        <taxon>Pseudomonadati</taxon>
        <taxon>Pseudomonadota</taxon>
        <taxon>Gammaproteobacteria</taxon>
        <taxon>Chromatiales</taxon>
        <taxon>Chromatiaceae</taxon>
        <taxon>Lamprobacter</taxon>
    </lineage>
</organism>
<protein>
    <recommendedName>
        <fullName evidence="3">Addiction module protein</fullName>
    </recommendedName>
</protein>
<dbReference type="EMBL" id="NRRY01000066">
    <property type="protein sequence ID" value="MBK1621277.1"/>
    <property type="molecule type" value="Genomic_DNA"/>
</dbReference>
<evidence type="ECO:0008006" key="3">
    <source>
        <dbReference type="Google" id="ProtNLM"/>
    </source>
</evidence>
<accession>A0A9X0WD89</accession>
<name>A0A9X0WD89_9GAMM</name>
<sequence length="81" mass="9003">MATGLLGRLRSEALGLSLADRATLAHELIKSLDGAEDHPVAVVEAWDQEIVHRINDVDDGRVELLDRAAFQKRMQSRLARD</sequence>
<dbReference type="Pfam" id="PF09720">
    <property type="entry name" value="Unstab_antitox"/>
    <property type="match status" value="1"/>
</dbReference>